<dbReference type="KEGG" id="ath:AT5G20460"/>
<dbReference type="GeneID" id="832168"/>
<accession>A0A654FBP8</accession>
<gene>
    <name evidence="1" type="ordered locus">At5g20460</name>
    <name evidence="2" type="ORF">AN1_LOCUS13742</name>
</gene>
<evidence type="ECO:0000313" key="1">
    <source>
        <dbReference type="Araport" id="AT5G20460"/>
    </source>
</evidence>
<dbReference type="ExpressionAtlas" id="A0A654FBP8">
    <property type="expression patterns" value="differential"/>
</dbReference>
<evidence type="ECO:0000313" key="2">
    <source>
        <dbReference type="EMBL" id="VYS58295.1"/>
    </source>
</evidence>
<dbReference type="AlphaFoldDB" id="A0A654FBP8"/>
<sequence>MEVFPMVTLDEGGSPCVGQDVFVALTAFVIGDVHYGWQIMDGTLWMMNHG</sequence>
<dbReference type="EMBL" id="CACRSJ010000106">
    <property type="protein sequence ID" value="VYS58295.1"/>
    <property type="molecule type" value="Genomic_DNA"/>
</dbReference>
<name>A0A654FBP8_ARATH</name>
<organism evidence="2 3">
    <name type="scientific">Arabidopsis thaliana</name>
    <name type="common">Mouse-ear cress</name>
    <dbReference type="NCBI Taxonomy" id="3702"/>
    <lineage>
        <taxon>Eukaryota</taxon>
        <taxon>Viridiplantae</taxon>
        <taxon>Streptophyta</taxon>
        <taxon>Embryophyta</taxon>
        <taxon>Tracheophyta</taxon>
        <taxon>Spermatophyta</taxon>
        <taxon>Magnoliopsida</taxon>
        <taxon>eudicotyledons</taxon>
        <taxon>Gunneridae</taxon>
        <taxon>Pentapetalae</taxon>
        <taxon>rosids</taxon>
        <taxon>malvids</taxon>
        <taxon>Brassicales</taxon>
        <taxon>Brassicaceae</taxon>
        <taxon>Camelineae</taxon>
        <taxon>Arabidopsis</taxon>
    </lineage>
</organism>
<dbReference type="Proteomes" id="UP000426265">
    <property type="component" value="Unassembled WGS sequence"/>
</dbReference>
<dbReference type="Araport" id="AT5G20460"/>
<reference evidence="2 3" key="1">
    <citation type="submission" date="2019-11" db="EMBL/GenBank/DDBJ databases">
        <authorList>
            <person name="Jiao W.-B."/>
            <person name="Schneeberger K."/>
        </authorList>
    </citation>
    <scope>NUCLEOTIDE SEQUENCE [LARGE SCALE GENOMIC DNA]</scope>
    <source>
        <strain evidence="3">cv. An-1</strain>
    </source>
</reference>
<protein>
    <submittedName>
        <fullName evidence="2">Uncharacterized protein</fullName>
    </submittedName>
</protein>
<proteinExistence type="predicted"/>
<evidence type="ECO:0000313" key="3">
    <source>
        <dbReference type="Proteomes" id="UP000426265"/>
    </source>
</evidence>